<dbReference type="SUPFAM" id="SSF53187">
    <property type="entry name" value="Zn-dependent exopeptidases"/>
    <property type="match status" value="1"/>
</dbReference>
<dbReference type="PANTHER" id="PTHR43808">
    <property type="entry name" value="ACETYLORNITHINE DEACETYLASE"/>
    <property type="match status" value="1"/>
</dbReference>
<dbReference type="Pfam" id="PF07687">
    <property type="entry name" value="M20_dimer"/>
    <property type="match status" value="1"/>
</dbReference>
<dbReference type="EMBL" id="LQBL01000032">
    <property type="protein sequence ID" value="KUG51692.1"/>
    <property type="molecule type" value="Genomic_DNA"/>
</dbReference>
<dbReference type="InterPro" id="IPR011650">
    <property type="entry name" value="Peptidase_M20_dimer"/>
</dbReference>
<keyword evidence="2" id="KW-0378">Hydrolase</keyword>
<gene>
    <name evidence="5" type="ORF">AVL62_10060</name>
</gene>
<evidence type="ECO:0000256" key="1">
    <source>
        <dbReference type="ARBA" id="ARBA00022723"/>
    </source>
</evidence>
<dbReference type="GO" id="GO:0046872">
    <property type="term" value="F:metal ion binding"/>
    <property type="evidence" value="ECO:0007669"/>
    <property type="project" value="UniProtKB-KW"/>
</dbReference>
<keyword evidence="1" id="KW-0479">Metal-binding</keyword>
<dbReference type="SUPFAM" id="SSF55031">
    <property type="entry name" value="Bacterial exopeptidase dimerisation domain"/>
    <property type="match status" value="1"/>
</dbReference>
<dbReference type="Gene3D" id="3.40.630.10">
    <property type="entry name" value="Zn peptidases"/>
    <property type="match status" value="1"/>
</dbReference>
<dbReference type="InterPro" id="IPR002933">
    <property type="entry name" value="Peptidase_M20"/>
</dbReference>
<evidence type="ECO:0000313" key="6">
    <source>
        <dbReference type="Proteomes" id="UP000054837"/>
    </source>
</evidence>
<evidence type="ECO:0000256" key="3">
    <source>
        <dbReference type="PIRSR" id="PIRSR037238-1"/>
    </source>
</evidence>
<dbReference type="GO" id="GO:0004180">
    <property type="term" value="F:carboxypeptidase activity"/>
    <property type="evidence" value="ECO:0007669"/>
    <property type="project" value="UniProtKB-KW"/>
</dbReference>
<sequence length="391" mass="40577">MLVDADALVPDLLADLRRLVEVETPSADLAAVARGAAEVADVVEERLGRRPETIVEHGVTHLRLQLGGPTRVLLLCHQDTVWPVGTLERLPWSQRDGVVRGPGTFDMLTGLVMAVHACALLQDRSGPGALDGVTLLVTGDEEVGSTHSRELILQTAQGAAGVLVLEASADGGAVKVARKGASRYRLELQGVAAHAGLDPERGVSALLELAAQLPRILELADPEQGTTVTPTTFAGGTTTNTVPATATLDIDVRAASAAELERVHEGLHTLRATQEGAQVRTVGEINRYPMERHHSAELWGRYADVCASLGLPVPDAAAVGGASDGNFTAAAGIPTLDGLGAVGGGAHAEHEHVLVDQIAPRTAVLARLVEQLRDAAPARGGASAAPGRRAD</sequence>
<name>A0A0W8I268_9MICO</name>
<evidence type="ECO:0000313" key="5">
    <source>
        <dbReference type="EMBL" id="KUG51692.1"/>
    </source>
</evidence>
<dbReference type="Gene3D" id="3.30.70.360">
    <property type="match status" value="1"/>
</dbReference>
<dbReference type="Proteomes" id="UP000054837">
    <property type="component" value="Unassembled WGS sequence"/>
</dbReference>
<comment type="caution">
    <text evidence="5">The sequence shown here is derived from an EMBL/GenBank/DDBJ whole genome shotgun (WGS) entry which is preliminary data.</text>
</comment>
<keyword evidence="6" id="KW-1185">Reference proteome</keyword>
<dbReference type="CDD" id="cd03885">
    <property type="entry name" value="M20_CPDG2"/>
    <property type="match status" value="1"/>
</dbReference>
<dbReference type="Pfam" id="PF01546">
    <property type="entry name" value="Peptidase_M20"/>
    <property type="match status" value="1"/>
</dbReference>
<dbReference type="PIRSF" id="PIRSF037238">
    <property type="entry name" value="Carboxypeptidase_G2"/>
    <property type="match status" value="1"/>
</dbReference>
<evidence type="ECO:0000259" key="4">
    <source>
        <dbReference type="Pfam" id="PF07687"/>
    </source>
</evidence>
<reference evidence="5 6" key="1">
    <citation type="submission" date="2015-12" db="EMBL/GenBank/DDBJ databases">
        <title>Serinicoccus chungangenesis strain CD08_5 genome sequencing and assembly.</title>
        <authorList>
            <person name="Chander A.M."/>
            <person name="Kaur G."/>
            <person name="Nair G.R."/>
            <person name="Dhawan D.K."/>
            <person name="Kochhar R.K."/>
            <person name="Mayilraj S."/>
            <person name="Bhadada S.K."/>
        </authorList>
    </citation>
    <scope>NUCLEOTIDE SEQUENCE [LARGE SCALE GENOMIC DNA]</scope>
    <source>
        <strain evidence="5 6">CD08_5</strain>
    </source>
</reference>
<feature type="domain" description="Peptidase M20 dimerisation" evidence="4">
    <location>
        <begin position="176"/>
        <end position="269"/>
    </location>
</feature>
<dbReference type="InterPro" id="IPR050072">
    <property type="entry name" value="Peptidase_M20A"/>
</dbReference>
<organism evidence="5 6">
    <name type="scientific">Serinicoccus chungangensis</name>
    <dbReference type="NCBI Taxonomy" id="767452"/>
    <lineage>
        <taxon>Bacteria</taxon>
        <taxon>Bacillati</taxon>
        <taxon>Actinomycetota</taxon>
        <taxon>Actinomycetes</taxon>
        <taxon>Micrococcales</taxon>
        <taxon>Ornithinimicrobiaceae</taxon>
        <taxon>Serinicoccus</taxon>
    </lineage>
</organism>
<feature type="active site" evidence="3">
    <location>
        <position position="79"/>
    </location>
</feature>
<dbReference type="AlphaFoldDB" id="A0A0W8I268"/>
<dbReference type="InterPro" id="IPR017150">
    <property type="entry name" value="Pept_M20_glutamate_carboxypep"/>
</dbReference>
<protein>
    <submittedName>
        <fullName evidence="5">Glutamate carboxypeptidase</fullName>
    </submittedName>
</protein>
<proteinExistence type="predicted"/>
<dbReference type="PANTHER" id="PTHR43808:SF9">
    <property type="entry name" value="BLL0789 PROTEIN"/>
    <property type="match status" value="1"/>
</dbReference>
<accession>A0A0W8I268</accession>
<feature type="active site" description="Proton acceptor" evidence="3">
    <location>
        <position position="141"/>
    </location>
</feature>
<keyword evidence="5" id="KW-0645">Protease</keyword>
<evidence type="ECO:0000256" key="2">
    <source>
        <dbReference type="ARBA" id="ARBA00022801"/>
    </source>
</evidence>
<dbReference type="InterPro" id="IPR036264">
    <property type="entry name" value="Bact_exopeptidase_dim_dom"/>
</dbReference>
<dbReference type="STRING" id="767452.AVL62_10060"/>
<keyword evidence="5" id="KW-0121">Carboxypeptidase</keyword>